<accession>A0A9N9PCF1</accession>
<proteinExistence type="predicted"/>
<dbReference type="AlphaFoldDB" id="A0A9N9PCF1"/>
<feature type="non-terminal residue" evidence="1">
    <location>
        <position position="1"/>
    </location>
</feature>
<reference evidence="1" key="1">
    <citation type="submission" date="2021-06" db="EMBL/GenBank/DDBJ databases">
        <authorList>
            <person name="Kallberg Y."/>
            <person name="Tangrot J."/>
            <person name="Rosling A."/>
        </authorList>
    </citation>
    <scope>NUCLEOTIDE SEQUENCE</scope>
    <source>
        <strain evidence="1">MA453B</strain>
    </source>
</reference>
<evidence type="ECO:0000313" key="2">
    <source>
        <dbReference type="Proteomes" id="UP000789405"/>
    </source>
</evidence>
<feature type="non-terminal residue" evidence="1">
    <location>
        <position position="182"/>
    </location>
</feature>
<name>A0A9N9PCF1_9GLOM</name>
<organism evidence="1 2">
    <name type="scientific">Dentiscutata erythropus</name>
    <dbReference type="NCBI Taxonomy" id="1348616"/>
    <lineage>
        <taxon>Eukaryota</taxon>
        <taxon>Fungi</taxon>
        <taxon>Fungi incertae sedis</taxon>
        <taxon>Mucoromycota</taxon>
        <taxon>Glomeromycotina</taxon>
        <taxon>Glomeromycetes</taxon>
        <taxon>Diversisporales</taxon>
        <taxon>Gigasporaceae</taxon>
        <taxon>Dentiscutata</taxon>
    </lineage>
</organism>
<dbReference type="Proteomes" id="UP000789405">
    <property type="component" value="Unassembled WGS sequence"/>
</dbReference>
<comment type="caution">
    <text evidence="1">The sequence shown here is derived from an EMBL/GenBank/DDBJ whole genome shotgun (WGS) entry which is preliminary data.</text>
</comment>
<gene>
    <name evidence="1" type="ORF">DERYTH_LOCUS24645</name>
</gene>
<dbReference type="EMBL" id="CAJVPY010042388">
    <property type="protein sequence ID" value="CAG8807300.1"/>
    <property type="molecule type" value="Genomic_DNA"/>
</dbReference>
<sequence>RGLDQEVMTKIEKVGQDMIEAMKIAIQEVIIEGVEIVDQEVMIEEIEIVNQEVMIEEIEIVDQEVMREEDDQVMIAEVDDRQVGKNKEIQKLFKEFLNQKLNSDNISSYINEEDLLGQNHSRPQEQSKGSSSSNVRFKYLDLTDLSDNLLAALRHQVFWIIEKILSQNQLKLEQTFHSQKNL</sequence>
<evidence type="ECO:0000313" key="1">
    <source>
        <dbReference type="EMBL" id="CAG8807300.1"/>
    </source>
</evidence>
<protein>
    <submittedName>
        <fullName evidence="1">28307_t:CDS:1</fullName>
    </submittedName>
</protein>
<keyword evidence="2" id="KW-1185">Reference proteome</keyword>